<dbReference type="InterPro" id="IPR009045">
    <property type="entry name" value="Zn_M74/Hedgehog-like"/>
</dbReference>
<keyword evidence="2" id="KW-1133">Transmembrane helix</keyword>
<dbReference type="PANTHER" id="PTHR34385">
    <property type="entry name" value="D-ALANYL-D-ALANINE CARBOXYPEPTIDASE"/>
    <property type="match status" value="1"/>
</dbReference>
<evidence type="ECO:0000256" key="1">
    <source>
        <dbReference type="SAM" id="MobiDB-lite"/>
    </source>
</evidence>
<evidence type="ECO:0000313" key="4">
    <source>
        <dbReference type="EMBL" id="NFA59789.1"/>
    </source>
</evidence>
<protein>
    <submittedName>
        <fullName evidence="4">D-alanyl-D-alanine carboxypeptidase family protein</fullName>
    </submittedName>
</protein>
<reference evidence="4 5" key="1">
    <citation type="submission" date="2019-02" db="EMBL/GenBank/DDBJ databases">
        <title>Genome sequencing of Clostridium botulinum clinical isolates.</title>
        <authorList>
            <person name="Brunt J."/>
            <person name="Van Vliet A.H.M."/>
            <person name="Stringer S.C."/>
            <person name="Grant K.A."/>
            <person name="Carter A.C."/>
            <person name="Peck M.W."/>
        </authorList>
    </citation>
    <scope>NUCLEOTIDE SEQUENCE [LARGE SCALE GENOMIC DNA]</scope>
    <source>
        <strain evidence="4 5">R1125/03</strain>
    </source>
</reference>
<organism evidence="4 5">
    <name type="scientific">Clostridium botulinum</name>
    <dbReference type="NCBI Taxonomy" id="1491"/>
    <lineage>
        <taxon>Bacteria</taxon>
        <taxon>Bacillati</taxon>
        <taxon>Bacillota</taxon>
        <taxon>Clostridia</taxon>
        <taxon>Eubacteriales</taxon>
        <taxon>Clostridiaceae</taxon>
        <taxon>Clostridium</taxon>
    </lineage>
</organism>
<name>A0A6M0SW99_CLOBO</name>
<dbReference type="Gene3D" id="3.30.1380.10">
    <property type="match status" value="1"/>
</dbReference>
<keyword evidence="4" id="KW-0378">Hydrolase</keyword>
<keyword evidence="4" id="KW-0645">Protease</keyword>
<dbReference type="CDD" id="cd14852">
    <property type="entry name" value="LD-carboxypeptidase"/>
    <property type="match status" value="1"/>
</dbReference>
<proteinExistence type="predicted"/>
<dbReference type="Proteomes" id="UP000473089">
    <property type="component" value="Unassembled WGS sequence"/>
</dbReference>
<dbReference type="AlphaFoldDB" id="A0A6M0SW99"/>
<evidence type="ECO:0000256" key="2">
    <source>
        <dbReference type="SAM" id="Phobius"/>
    </source>
</evidence>
<feature type="region of interest" description="Disordered" evidence="1">
    <location>
        <begin position="47"/>
        <end position="101"/>
    </location>
</feature>
<dbReference type="PANTHER" id="PTHR34385:SF1">
    <property type="entry name" value="PEPTIDOGLYCAN L-ALANYL-D-GLUTAMATE ENDOPEPTIDASE CWLK"/>
    <property type="match status" value="1"/>
</dbReference>
<dbReference type="SUPFAM" id="SSF55166">
    <property type="entry name" value="Hedgehog/DD-peptidase"/>
    <property type="match status" value="1"/>
</dbReference>
<feature type="domain" description="D-alanyl-D-alanine carboxypeptidase-like core" evidence="3">
    <location>
        <begin position="139"/>
        <end position="265"/>
    </location>
</feature>
<comment type="caution">
    <text evidence="4">The sequence shown here is derived from an EMBL/GenBank/DDBJ whole genome shotgun (WGS) entry which is preliminary data.</text>
</comment>
<feature type="compositionally biased region" description="Low complexity" evidence="1">
    <location>
        <begin position="51"/>
        <end position="71"/>
    </location>
</feature>
<dbReference type="InterPro" id="IPR052179">
    <property type="entry name" value="DD-CPase-like"/>
</dbReference>
<evidence type="ECO:0000259" key="3">
    <source>
        <dbReference type="Pfam" id="PF02557"/>
    </source>
</evidence>
<dbReference type="InterPro" id="IPR058193">
    <property type="entry name" value="VanY/YodJ_core_dom"/>
</dbReference>
<dbReference type="EMBL" id="SGJP01000008">
    <property type="protein sequence ID" value="NFA59789.1"/>
    <property type="molecule type" value="Genomic_DNA"/>
</dbReference>
<dbReference type="InterPro" id="IPR003709">
    <property type="entry name" value="VanY-like_core_dom"/>
</dbReference>
<dbReference type="GO" id="GO:0004180">
    <property type="term" value="F:carboxypeptidase activity"/>
    <property type="evidence" value="ECO:0007669"/>
    <property type="project" value="UniProtKB-KW"/>
</dbReference>
<evidence type="ECO:0000313" key="5">
    <source>
        <dbReference type="Proteomes" id="UP000473089"/>
    </source>
</evidence>
<dbReference type="GO" id="GO:0006508">
    <property type="term" value="P:proteolysis"/>
    <property type="evidence" value="ECO:0007669"/>
    <property type="project" value="InterPro"/>
</dbReference>
<feature type="transmembrane region" description="Helical" evidence="2">
    <location>
        <begin position="12"/>
        <end position="30"/>
    </location>
</feature>
<accession>A0A6M0SW99</accession>
<keyword evidence="2" id="KW-0472">Membrane</keyword>
<keyword evidence="2" id="KW-0812">Transmembrane</keyword>
<sequence length="289" mass="34146">MRNIKEKKRILRRVNFIVIIVIILCTMQITSNKYNRSLESKKIQIVKENKNNSNKNNNQQTVKNKSNNKNNNDSKDDSKNNNQEITKNESNSKNNKKQNLKQNLLLVNRENKLDEDYFPRDLTVPNVRFLGNRNFQIKRLRRVASEALENLFQEAKKENITLLGVSGYRNYNYQINVYNNSVHRNGKEHADKYVAQPGSSEHQTGLAMDIVSTEYINLDEDFVNTKAYKWLKENCYKYGFIIRYPEEKEYITGYKFEPWHIRYVGVEVATEIMNRGITLEEYLQEIKGK</sequence>
<keyword evidence="4" id="KW-0121">Carboxypeptidase</keyword>
<gene>
    <name evidence="4" type="ORF">EXM42_05110</name>
</gene>
<dbReference type="Pfam" id="PF02557">
    <property type="entry name" value="VanY"/>
    <property type="match status" value="1"/>
</dbReference>